<feature type="compositionally biased region" description="Low complexity" evidence="2">
    <location>
        <begin position="169"/>
        <end position="185"/>
    </location>
</feature>
<keyword evidence="1" id="KW-0833">Ubl conjugation pathway</keyword>
<accession>A0AAD9DBU9</accession>
<feature type="region of interest" description="Disordered" evidence="2">
    <location>
        <begin position="1383"/>
        <end position="1439"/>
    </location>
</feature>
<dbReference type="InterPro" id="IPR039164">
    <property type="entry name" value="UBR1-like"/>
</dbReference>
<evidence type="ECO:0000313" key="3">
    <source>
        <dbReference type="EMBL" id="KAK1739980.1"/>
    </source>
</evidence>
<keyword evidence="1" id="KW-0862">Zinc</keyword>
<comment type="pathway">
    <text evidence="1">Protein modification; protein ubiquitination.</text>
</comment>
<evidence type="ECO:0000313" key="4">
    <source>
        <dbReference type="Proteomes" id="UP001224775"/>
    </source>
</evidence>
<dbReference type="PANTHER" id="PTHR21497:SF24">
    <property type="entry name" value="E3 UBIQUITIN-PROTEIN LIGASE UBR1"/>
    <property type="match status" value="1"/>
</dbReference>
<comment type="function">
    <text evidence="1">Ubiquitin ligase protein which is a component of the N-end rule pathway. Recognizes and binds to proteins bearing specific N-terminal residues that are destabilizing according to the N-end rule, leading to their ubiquitination and subsequent degradation.</text>
</comment>
<feature type="compositionally biased region" description="Polar residues" evidence="2">
    <location>
        <begin position="13"/>
        <end position="27"/>
    </location>
</feature>
<dbReference type="GO" id="GO:0000151">
    <property type="term" value="C:ubiquitin ligase complex"/>
    <property type="evidence" value="ECO:0007669"/>
    <property type="project" value="TreeGrafter"/>
</dbReference>
<name>A0AAD9DBU9_9STRA</name>
<comment type="caution">
    <text evidence="3">The sequence shown here is derived from an EMBL/GenBank/DDBJ whole genome shotgun (WGS) entry which is preliminary data.</text>
</comment>
<keyword evidence="3" id="KW-0012">Acyltransferase</keyword>
<dbReference type="EC" id="2.3.2.27" evidence="1"/>
<evidence type="ECO:0000256" key="1">
    <source>
        <dbReference type="RuleBase" id="RU366018"/>
    </source>
</evidence>
<organism evidence="3 4">
    <name type="scientific">Skeletonema marinoi</name>
    <dbReference type="NCBI Taxonomy" id="267567"/>
    <lineage>
        <taxon>Eukaryota</taxon>
        <taxon>Sar</taxon>
        <taxon>Stramenopiles</taxon>
        <taxon>Ochrophyta</taxon>
        <taxon>Bacillariophyta</taxon>
        <taxon>Coscinodiscophyceae</taxon>
        <taxon>Thalassiosirophycidae</taxon>
        <taxon>Thalassiosirales</taxon>
        <taxon>Skeletonemataceae</taxon>
        <taxon>Skeletonema</taxon>
        <taxon>Skeletonema marinoi-dohrnii complex</taxon>
    </lineage>
</organism>
<keyword evidence="4" id="KW-1185">Reference proteome</keyword>
<comment type="catalytic activity">
    <reaction evidence="1">
        <text>S-ubiquitinyl-[E2 ubiquitin-conjugating enzyme]-L-cysteine + [acceptor protein]-L-lysine = [E2 ubiquitin-conjugating enzyme]-L-cysteine + N(6)-ubiquitinyl-[acceptor protein]-L-lysine.</text>
        <dbReference type="EC" id="2.3.2.27"/>
    </reaction>
</comment>
<comment type="similarity">
    <text evidence="1">Belongs to the E3 ubiquitin-protein ligase UBR1-like family.</text>
</comment>
<evidence type="ECO:0000256" key="2">
    <source>
        <dbReference type="SAM" id="MobiDB-lite"/>
    </source>
</evidence>
<keyword evidence="1 3" id="KW-0808">Transferase</keyword>
<keyword evidence="1" id="KW-0863">Zinc-finger</keyword>
<dbReference type="GO" id="GO:0005737">
    <property type="term" value="C:cytoplasm"/>
    <property type="evidence" value="ECO:0007669"/>
    <property type="project" value="TreeGrafter"/>
</dbReference>
<keyword evidence="1" id="KW-0479">Metal-binding</keyword>
<dbReference type="GO" id="GO:0061630">
    <property type="term" value="F:ubiquitin protein ligase activity"/>
    <property type="evidence" value="ECO:0007669"/>
    <property type="project" value="UniProtKB-UniRule"/>
</dbReference>
<dbReference type="EMBL" id="JATAAI010000017">
    <property type="protein sequence ID" value="KAK1739980.1"/>
    <property type="molecule type" value="Genomic_DNA"/>
</dbReference>
<feature type="region of interest" description="Disordered" evidence="2">
    <location>
        <begin position="122"/>
        <end position="238"/>
    </location>
</feature>
<feature type="compositionally biased region" description="Low complexity" evidence="2">
    <location>
        <begin position="196"/>
        <end position="220"/>
    </location>
</feature>
<dbReference type="GO" id="GO:0008270">
    <property type="term" value="F:zinc ion binding"/>
    <property type="evidence" value="ECO:0007669"/>
    <property type="project" value="UniProtKB-UniRule"/>
</dbReference>
<dbReference type="GO" id="GO:0016567">
    <property type="term" value="P:protein ubiquitination"/>
    <property type="evidence" value="ECO:0007669"/>
    <property type="project" value="UniProtKB-UniRule"/>
</dbReference>
<gene>
    <name evidence="3" type="ORF">QTG54_009739</name>
</gene>
<feature type="compositionally biased region" description="Basic and acidic residues" evidence="2">
    <location>
        <begin position="1393"/>
        <end position="1409"/>
    </location>
</feature>
<proteinExistence type="inferred from homology"/>
<dbReference type="Proteomes" id="UP001224775">
    <property type="component" value="Unassembled WGS sequence"/>
</dbReference>
<dbReference type="PANTHER" id="PTHR21497">
    <property type="entry name" value="UBIQUITIN LIGASE E3 ALPHA-RELATED"/>
    <property type="match status" value="1"/>
</dbReference>
<sequence length="1439" mass="156729">MSISDSEDHDSKPSAQPVQRRLSTSSKAWGPRGANNNNFNGNNSQLLDGSSATVVVQNMTLSSEQQMELSYQRTVSLLRGAHHDDDDGDSNNVGGNKEIIVMPSLVSLSDDFFKIHHVNTYHNDDGSNDDDLDGSAVPSSAGATILPDLPSINNHRDDRGGRGGQTNHNSSVASVVAAATVGNNNPSSVVPRLRPRLNLRGNNSSSMSSSSDVSMTHDSSSGGGGGPRNIGNAIGMARPRDDHDWPIGPQGAQVPSYLLERLNSDSNDNAGGAQSLEHAFTWWRRGGRKKKNPSMEDVEVGTLTQLAEIMLHPPTEIVEWEVLLEEGRGQGKAMGDNDDVGIDCGSGGGGGWWTNHDDDDKSSPFDVENGNWGDDDTWSANFICTQPQPAFLFFLLQILHKHGGHNGQGAPPGTDVAKAEAAVLGSVHACADWLVDVVQSGPQLQIFIITSTCYQEGTAPPKSPARALGDLGRDGCGLFLVIHSDDIRIGAHSPNEATNALKEFFSKSVSADAGGAVTSGWDPVSGTGGGFYFSGSAGPFPRADNDGRRDAGETEIKLVFLIGAAMLNRAKVLTNGGCVTGEYARGVGLIERSSYTLSVQFLNRISYVTDLVRERSLITNLFLCLYEILSLATITEVPTPVMRDFEAVGTSNLIAAIMVLLGHASLVGADDESLFRAFDAELNDIMNRSGGDSRHHGRVTQNMDGQCWKDYSQPHVERENSAWVGAFNTSISLGSLYERLLKWDDTDPSPINDSVTPVQLLSCAELCYYTLTKGVDRWQRGEILSCRPTPAPSSMKVDHALKSASLPFSTVASAHGTPLAMTALPLSQLEPFSFHLPLHRFAAACAREVCRRNDGSGGLLKLIDKFRVNSNASDEEREKQMRKNDLLFRGMMEFPVIVLSRAAQIRASIWKRNGPGMSDMVLNYSEPPFCRNLQDADIFLVQLALVCMATLVEDEEDEMENEGLSLFSGAGTARLVNLLVHRFGVFSFLGFEMAPSTDLDRYLGEIRSGMYPAEIKPTLPPPPAEDESQHAIEARRRLMREVIHRLASGPKTHSEMNEVSHILSNRDTDVLCELGKKINPDDASGAALEEALNEVGTRKCKSGAPDEWELKESAWSEYDPNFQHISTRAHQHASENRPKQKADAACLPYAPRPLPSHNLFNRLRRDLTSDSTLLACVYRVLHVHCHRPSVVLKDYPGRSMYEADASETVLARAIHLLTLGVYAWDGDVPTGSIDSANWRSQGGDGVASVFVNFDRPPTASDWVEKVLLRNPYEIMRRKEYRDDDGCGEQNILWLLRQVALETQTREQDMSGFLGGLDQSLKSGAMFICNFAAKVNPEASAIVAKHFKVNLAKGNADDLAKRKHAAKEKALAAMKAQMAKFAANLGGDDEDDRMSDAEGSKTSNRDDERLLATPLRQRTDSTGLEAMDLSPHGEFLLTPK</sequence>
<reference evidence="3" key="1">
    <citation type="submission" date="2023-06" db="EMBL/GenBank/DDBJ databases">
        <title>Survivors Of The Sea: Transcriptome response of Skeletonema marinoi to long-term dormancy.</title>
        <authorList>
            <person name="Pinder M.I.M."/>
            <person name="Kourtchenko O."/>
            <person name="Robertson E.K."/>
            <person name="Larsson T."/>
            <person name="Maumus F."/>
            <person name="Osuna-Cruz C.M."/>
            <person name="Vancaester E."/>
            <person name="Stenow R."/>
            <person name="Vandepoele K."/>
            <person name="Ploug H."/>
            <person name="Bruchert V."/>
            <person name="Godhe A."/>
            <person name="Topel M."/>
        </authorList>
    </citation>
    <scope>NUCLEOTIDE SEQUENCE</scope>
    <source>
        <strain evidence="3">R05AC</strain>
    </source>
</reference>
<dbReference type="GO" id="GO:0071596">
    <property type="term" value="P:ubiquitin-dependent protein catabolic process via the N-end rule pathway"/>
    <property type="evidence" value="ECO:0007669"/>
    <property type="project" value="UniProtKB-UniRule"/>
</dbReference>
<feature type="region of interest" description="Disordered" evidence="2">
    <location>
        <begin position="1"/>
        <end position="45"/>
    </location>
</feature>
<protein>
    <recommendedName>
        <fullName evidence="1">E3 ubiquitin-protein ligase</fullName>
        <ecNumber evidence="1">2.3.2.27</ecNumber>
    </recommendedName>
</protein>